<feature type="chain" id="PRO_5006633084" evidence="3">
    <location>
        <begin position="20"/>
        <end position="303"/>
    </location>
</feature>
<dbReference type="InterPro" id="IPR002410">
    <property type="entry name" value="Peptidase_S33"/>
</dbReference>
<evidence type="ECO:0000313" key="6">
    <source>
        <dbReference type="Proteomes" id="UP000053091"/>
    </source>
</evidence>
<dbReference type="PANTHER" id="PTHR43798">
    <property type="entry name" value="MONOACYLGLYCEROL LIPASE"/>
    <property type="match status" value="1"/>
</dbReference>
<dbReference type="GO" id="GO:0016020">
    <property type="term" value="C:membrane"/>
    <property type="evidence" value="ECO:0007669"/>
    <property type="project" value="TreeGrafter"/>
</dbReference>
<dbReference type="InterPro" id="IPR029058">
    <property type="entry name" value="AB_hydrolase_fold"/>
</dbReference>
<dbReference type="PRINTS" id="PR00793">
    <property type="entry name" value="PROAMNOPTASE"/>
</dbReference>
<dbReference type="Gene3D" id="3.40.50.1820">
    <property type="entry name" value="alpha/beta hydrolase"/>
    <property type="match status" value="1"/>
</dbReference>
<dbReference type="Pfam" id="PF00561">
    <property type="entry name" value="Abhydrolase_1"/>
    <property type="match status" value="1"/>
</dbReference>
<keyword evidence="6" id="KW-1185">Reference proteome</keyword>
<proteinExistence type="inferred from homology"/>
<keyword evidence="2" id="KW-0378">Hydrolase</keyword>
<evidence type="ECO:0000256" key="3">
    <source>
        <dbReference type="SAM" id="SignalP"/>
    </source>
</evidence>
<dbReference type="AlphaFoldDB" id="A0A0S7BPA3"/>
<feature type="domain" description="AB hydrolase-1" evidence="4">
    <location>
        <begin position="44"/>
        <end position="286"/>
    </location>
</feature>
<sequence length="303" mass="34724">MKKVSLLLLFSILISGIQAQDMLVKTTDNVELFVTVKGKGTPCLYLHGGPGSGSYWAEKFAGDSLEQFFQMIYLDQRGCGRSSGPKDNNYSMSRMVADFEEVRMALGISEWLVMGHSFGGLLQMGYAISHPEAIKGMLMINCTLDWKDSFENGFYPKACSLPEMADSKWCNDDSSFFVDRFGALIGELSQKNLMWKPGYDSYENYLRMGQTFGEVPDWNWGSEEYIVYTTDYHENFRKYTPEINIPVLFFYGKSDWVIGPEHFKDVCFPDMILWGSDVGHMPFLENSSDLFQAIKSYRDKYRF</sequence>
<dbReference type="EMBL" id="DF968182">
    <property type="protein sequence ID" value="GAP42029.1"/>
    <property type="molecule type" value="Genomic_DNA"/>
</dbReference>
<dbReference type="PRINTS" id="PR00111">
    <property type="entry name" value="ABHYDROLASE"/>
</dbReference>
<name>A0A0S7BPA3_9BACT</name>
<dbReference type="InterPro" id="IPR000073">
    <property type="entry name" value="AB_hydrolase_1"/>
</dbReference>
<dbReference type="OrthoDB" id="9780932at2"/>
<reference evidence="5" key="1">
    <citation type="journal article" date="2015" name="Genome Announc.">
        <title>Draft Genome Sequence of Bacteroidales Strain TBC1, a Novel Isolate from a Methanogenic Wastewater Treatment System.</title>
        <authorList>
            <person name="Tourlousse D.M."/>
            <person name="Matsuura N."/>
            <person name="Sun L."/>
            <person name="Toyonaga M."/>
            <person name="Kuroda K."/>
            <person name="Ohashi A."/>
            <person name="Cruz R."/>
            <person name="Yamaguchi T."/>
            <person name="Sekiguchi Y."/>
        </authorList>
    </citation>
    <scope>NUCLEOTIDE SEQUENCE [LARGE SCALE GENOMIC DNA]</scope>
    <source>
        <strain evidence="5">TBC1</strain>
    </source>
</reference>
<keyword evidence="3" id="KW-0732">Signal</keyword>
<dbReference type="InterPro" id="IPR050266">
    <property type="entry name" value="AB_hydrolase_sf"/>
</dbReference>
<dbReference type="PANTHER" id="PTHR43798:SF33">
    <property type="entry name" value="HYDROLASE, PUTATIVE (AFU_ORTHOLOGUE AFUA_2G14860)-RELATED"/>
    <property type="match status" value="1"/>
</dbReference>
<dbReference type="STRING" id="1678841.TBC1_11157"/>
<dbReference type="GO" id="GO:0008233">
    <property type="term" value="F:peptidase activity"/>
    <property type="evidence" value="ECO:0007669"/>
    <property type="project" value="InterPro"/>
</dbReference>
<dbReference type="GO" id="GO:0006508">
    <property type="term" value="P:proteolysis"/>
    <property type="evidence" value="ECO:0007669"/>
    <property type="project" value="InterPro"/>
</dbReference>
<dbReference type="SUPFAM" id="SSF53474">
    <property type="entry name" value="alpha/beta-Hydrolases"/>
    <property type="match status" value="1"/>
</dbReference>
<evidence type="ECO:0000313" key="5">
    <source>
        <dbReference type="EMBL" id="GAP42029.1"/>
    </source>
</evidence>
<comment type="similarity">
    <text evidence="1">Belongs to the peptidase S33 family.</text>
</comment>
<evidence type="ECO:0000259" key="4">
    <source>
        <dbReference type="Pfam" id="PF00561"/>
    </source>
</evidence>
<dbReference type="Proteomes" id="UP000053091">
    <property type="component" value="Unassembled WGS sequence"/>
</dbReference>
<feature type="signal peptide" evidence="3">
    <location>
        <begin position="1"/>
        <end position="19"/>
    </location>
</feature>
<gene>
    <name evidence="5" type="ORF">TBC1_11157</name>
</gene>
<accession>A0A0S7BPA3</accession>
<dbReference type="PATRIC" id="fig|1678841.3.peg.188"/>
<evidence type="ECO:0000256" key="1">
    <source>
        <dbReference type="ARBA" id="ARBA00010088"/>
    </source>
</evidence>
<dbReference type="RefSeq" id="WP_062037093.1">
    <property type="nucleotide sequence ID" value="NZ_DF968182.1"/>
</dbReference>
<evidence type="ECO:0000256" key="2">
    <source>
        <dbReference type="ARBA" id="ARBA00022801"/>
    </source>
</evidence>
<protein>
    <submittedName>
        <fullName evidence="5">Pimeloyl-ACP methyl ester carboxylesterase</fullName>
    </submittedName>
</protein>
<organism evidence="5">
    <name type="scientific">Lentimicrobium saccharophilum</name>
    <dbReference type="NCBI Taxonomy" id="1678841"/>
    <lineage>
        <taxon>Bacteria</taxon>
        <taxon>Pseudomonadati</taxon>
        <taxon>Bacteroidota</taxon>
        <taxon>Bacteroidia</taxon>
        <taxon>Bacteroidales</taxon>
        <taxon>Lentimicrobiaceae</taxon>
        <taxon>Lentimicrobium</taxon>
    </lineage>
</organism>